<evidence type="ECO:0000313" key="2">
    <source>
        <dbReference type="Proteomes" id="UP000183832"/>
    </source>
</evidence>
<evidence type="ECO:0000313" key="1">
    <source>
        <dbReference type="EMBL" id="CRK91895.1"/>
    </source>
</evidence>
<protein>
    <submittedName>
        <fullName evidence="1">CLUMA_CG005515, isoform A</fullName>
    </submittedName>
</protein>
<sequence>MKRKSENVTYHSNGMSDIINDILQEINTMEENVYNYNPDSALADRTASRFYTRYEYIKLKQTYQDDNASMFLKNVLMFTAMKCLSIEGNFEIDQITTFIKHLKVNNANNKFQVNHLIFVGETPNSYLLISELIKVRIYKSLTLINYSSETLGKILFNFGNIKTLILENMKSFDRFEEKSRDFFRKCSNIINN</sequence>
<name>A0A1J1HUZ5_9DIPT</name>
<dbReference type="EMBL" id="CVRI01000021">
    <property type="protein sequence ID" value="CRK91895.1"/>
    <property type="molecule type" value="Genomic_DNA"/>
</dbReference>
<keyword evidence="2" id="KW-1185">Reference proteome</keyword>
<organism evidence="1 2">
    <name type="scientific">Clunio marinus</name>
    <dbReference type="NCBI Taxonomy" id="568069"/>
    <lineage>
        <taxon>Eukaryota</taxon>
        <taxon>Metazoa</taxon>
        <taxon>Ecdysozoa</taxon>
        <taxon>Arthropoda</taxon>
        <taxon>Hexapoda</taxon>
        <taxon>Insecta</taxon>
        <taxon>Pterygota</taxon>
        <taxon>Neoptera</taxon>
        <taxon>Endopterygota</taxon>
        <taxon>Diptera</taxon>
        <taxon>Nematocera</taxon>
        <taxon>Chironomoidea</taxon>
        <taxon>Chironomidae</taxon>
        <taxon>Clunio</taxon>
    </lineage>
</organism>
<dbReference type="AlphaFoldDB" id="A0A1J1HUZ5"/>
<accession>A0A1J1HUZ5</accession>
<gene>
    <name evidence="1" type="ORF">CLUMA_CG005515</name>
</gene>
<reference evidence="1 2" key="1">
    <citation type="submission" date="2015-04" db="EMBL/GenBank/DDBJ databases">
        <authorList>
            <person name="Syromyatnikov M.Y."/>
            <person name="Popov V.N."/>
        </authorList>
    </citation>
    <scope>NUCLEOTIDE SEQUENCE [LARGE SCALE GENOMIC DNA]</scope>
</reference>
<proteinExistence type="predicted"/>
<dbReference type="Proteomes" id="UP000183832">
    <property type="component" value="Unassembled WGS sequence"/>
</dbReference>